<dbReference type="InterPro" id="IPR045340">
    <property type="entry name" value="DUF6533"/>
</dbReference>
<feature type="transmembrane region" description="Helical" evidence="2">
    <location>
        <begin position="94"/>
        <end position="112"/>
    </location>
</feature>
<feature type="region of interest" description="Disordered" evidence="1">
    <location>
        <begin position="247"/>
        <end position="290"/>
    </location>
</feature>
<dbReference type="STRING" id="1314781.A0A166BEU9"/>
<dbReference type="InParanoid" id="A0A166BEU9"/>
<gene>
    <name evidence="4" type="ORF">EXIGLDRAFT_667485</name>
</gene>
<feature type="compositionally biased region" description="Polar residues" evidence="1">
    <location>
        <begin position="270"/>
        <end position="290"/>
    </location>
</feature>
<organism evidence="4 5">
    <name type="scientific">Exidia glandulosa HHB12029</name>
    <dbReference type="NCBI Taxonomy" id="1314781"/>
    <lineage>
        <taxon>Eukaryota</taxon>
        <taxon>Fungi</taxon>
        <taxon>Dikarya</taxon>
        <taxon>Basidiomycota</taxon>
        <taxon>Agaricomycotina</taxon>
        <taxon>Agaricomycetes</taxon>
        <taxon>Auriculariales</taxon>
        <taxon>Exidiaceae</taxon>
        <taxon>Exidia</taxon>
    </lineage>
</organism>
<accession>A0A166BEU9</accession>
<keyword evidence="2" id="KW-0812">Transmembrane</keyword>
<protein>
    <recommendedName>
        <fullName evidence="3">DUF6533 domain-containing protein</fullName>
    </recommendedName>
</protein>
<dbReference type="Proteomes" id="UP000077266">
    <property type="component" value="Unassembled WGS sequence"/>
</dbReference>
<reference evidence="4 5" key="1">
    <citation type="journal article" date="2016" name="Mol. Biol. Evol.">
        <title>Comparative Genomics of Early-Diverging Mushroom-Forming Fungi Provides Insights into the Origins of Lignocellulose Decay Capabilities.</title>
        <authorList>
            <person name="Nagy L.G."/>
            <person name="Riley R."/>
            <person name="Tritt A."/>
            <person name="Adam C."/>
            <person name="Daum C."/>
            <person name="Floudas D."/>
            <person name="Sun H."/>
            <person name="Yadav J.S."/>
            <person name="Pangilinan J."/>
            <person name="Larsson K.H."/>
            <person name="Matsuura K."/>
            <person name="Barry K."/>
            <person name="Labutti K."/>
            <person name="Kuo R."/>
            <person name="Ohm R.A."/>
            <person name="Bhattacharya S.S."/>
            <person name="Shirouzu T."/>
            <person name="Yoshinaga Y."/>
            <person name="Martin F.M."/>
            <person name="Grigoriev I.V."/>
            <person name="Hibbett D.S."/>
        </authorList>
    </citation>
    <scope>NUCLEOTIDE SEQUENCE [LARGE SCALE GENOMIC DNA]</scope>
    <source>
        <strain evidence="4 5">HHB12029</strain>
    </source>
</reference>
<keyword evidence="5" id="KW-1185">Reference proteome</keyword>
<proteinExistence type="predicted"/>
<evidence type="ECO:0000313" key="4">
    <source>
        <dbReference type="EMBL" id="KZW00430.1"/>
    </source>
</evidence>
<feature type="transmembrane region" description="Helical" evidence="2">
    <location>
        <begin position="213"/>
        <end position="231"/>
    </location>
</feature>
<dbReference type="AlphaFoldDB" id="A0A166BEU9"/>
<keyword evidence="2" id="KW-0472">Membrane</keyword>
<feature type="compositionally biased region" description="Polar residues" evidence="1">
    <location>
        <begin position="247"/>
        <end position="262"/>
    </location>
</feature>
<feature type="transmembrane region" description="Helical" evidence="2">
    <location>
        <begin position="186"/>
        <end position="207"/>
    </location>
</feature>
<feature type="transmembrane region" description="Helical" evidence="2">
    <location>
        <begin position="62"/>
        <end position="82"/>
    </location>
</feature>
<dbReference type="Pfam" id="PF20151">
    <property type="entry name" value="DUF6533"/>
    <property type="match status" value="1"/>
</dbReference>
<dbReference type="EMBL" id="KV425901">
    <property type="protein sequence ID" value="KZW00430.1"/>
    <property type="molecule type" value="Genomic_DNA"/>
</dbReference>
<dbReference type="OrthoDB" id="2549021at2759"/>
<keyword evidence="2" id="KW-1133">Transmembrane helix</keyword>
<feature type="domain" description="DUF6533" evidence="3">
    <location>
        <begin position="2"/>
        <end position="41"/>
    </location>
</feature>
<feature type="transmembrane region" description="Helical" evidence="2">
    <location>
        <begin position="143"/>
        <end position="166"/>
    </location>
</feature>
<feature type="transmembrane region" description="Helical" evidence="2">
    <location>
        <begin position="30"/>
        <end position="50"/>
    </location>
</feature>
<evidence type="ECO:0000256" key="1">
    <source>
        <dbReference type="SAM" id="MobiDB-lite"/>
    </source>
</evidence>
<evidence type="ECO:0000259" key="3">
    <source>
        <dbReference type="Pfam" id="PF20151"/>
    </source>
</evidence>
<evidence type="ECO:0000313" key="5">
    <source>
        <dbReference type="Proteomes" id="UP000077266"/>
    </source>
</evidence>
<name>A0A166BEU9_EXIGL</name>
<evidence type="ECO:0000256" key="2">
    <source>
        <dbReference type="SAM" id="Phobius"/>
    </source>
</evidence>
<sequence length="375" mass="41660">MYAVVVWDWLISLNLEYRLIWKKQWTPVKCIYLFCRYWPILFVPYTLWVYTTNHPEDTCKKVFQSVPLLMTFNMISAELVLLIRTYAFLGRKTWMLAGLLALLAGVLGYQLYVPIAEMELLPLGPPGTLGPCFPVAKPHSAQVTGFFIAPLLFDGFVTALTVWKAFSMRYRFNKGSRESTPLVTTFVNEGLFTFLLISLANLINGAFYLQPVAVLQALNIPLSIMFPNILASRLILALRNRGNNVDLNSASVTPASGRSSGARSDPHQVTFGSAPSGNKRSHGTNGTSEVTTFVKSGRDEEEGMELEEKAETLLARHDEEATLGYGGGHGVRMSVTSHMRSDQDLAFEHLAVVDERPQTMGTGGQIAVRVDRVMS</sequence>